<dbReference type="AlphaFoldDB" id="A0A507EXN1"/>
<dbReference type="GO" id="GO:0055088">
    <property type="term" value="P:lipid homeostasis"/>
    <property type="evidence" value="ECO:0007669"/>
    <property type="project" value="TreeGrafter"/>
</dbReference>
<dbReference type="GO" id="GO:0005743">
    <property type="term" value="C:mitochondrial inner membrane"/>
    <property type="evidence" value="ECO:0007669"/>
    <property type="project" value="TreeGrafter"/>
</dbReference>
<dbReference type="SUPFAM" id="SSF56112">
    <property type="entry name" value="Protein kinase-like (PK-like)"/>
    <property type="match status" value="1"/>
</dbReference>
<gene>
    <name evidence="2" type="ORF">CcCBS67573_g07090</name>
</gene>
<dbReference type="STRING" id="246404.A0A507EXN1"/>
<proteinExistence type="predicted"/>
<evidence type="ECO:0000313" key="3">
    <source>
        <dbReference type="Proteomes" id="UP000320333"/>
    </source>
</evidence>
<organism evidence="2 3">
    <name type="scientific">Chytriomyces confervae</name>
    <dbReference type="NCBI Taxonomy" id="246404"/>
    <lineage>
        <taxon>Eukaryota</taxon>
        <taxon>Fungi</taxon>
        <taxon>Fungi incertae sedis</taxon>
        <taxon>Chytridiomycota</taxon>
        <taxon>Chytridiomycota incertae sedis</taxon>
        <taxon>Chytridiomycetes</taxon>
        <taxon>Chytridiales</taxon>
        <taxon>Chytriomycetaceae</taxon>
        <taxon>Chytriomyces</taxon>
    </lineage>
</organism>
<dbReference type="EMBL" id="QEAP01000344">
    <property type="protein sequence ID" value="TPX68664.1"/>
    <property type="molecule type" value="Genomic_DNA"/>
</dbReference>
<dbReference type="OrthoDB" id="427480at2759"/>
<dbReference type="Proteomes" id="UP000320333">
    <property type="component" value="Unassembled WGS sequence"/>
</dbReference>
<dbReference type="InterPro" id="IPR004147">
    <property type="entry name" value="ABC1_dom"/>
</dbReference>
<comment type="caution">
    <text evidence="2">The sequence shown here is derived from an EMBL/GenBank/DDBJ whole genome shotgun (WGS) entry which is preliminary data.</text>
</comment>
<reference evidence="2 3" key="1">
    <citation type="journal article" date="2019" name="Sci. Rep.">
        <title>Comparative genomics of chytrid fungi reveal insights into the obligate biotrophic and pathogenic lifestyle of Synchytrium endobioticum.</title>
        <authorList>
            <person name="van de Vossenberg B.T.L.H."/>
            <person name="Warris S."/>
            <person name="Nguyen H.D.T."/>
            <person name="van Gent-Pelzer M.P.E."/>
            <person name="Joly D.L."/>
            <person name="van de Geest H.C."/>
            <person name="Bonants P.J.M."/>
            <person name="Smith D.S."/>
            <person name="Levesque C.A."/>
            <person name="van der Lee T.A.J."/>
        </authorList>
    </citation>
    <scope>NUCLEOTIDE SEQUENCE [LARGE SCALE GENOMIC DNA]</scope>
    <source>
        <strain evidence="2 3">CBS 675.73</strain>
    </source>
</reference>
<evidence type="ECO:0000259" key="1">
    <source>
        <dbReference type="Pfam" id="PF03109"/>
    </source>
</evidence>
<dbReference type="Pfam" id="PF03109">
    <property type="entry name" value="ABC1"/>
    <property type="match status" value="1"/>
</dbReference>
<evidence type="ECO:0000313" key="2">
    <source>
        <dbReference type="EMBL" id="TPX68664.1"/>
    </source>
</evidence>
<sequence length="647" mass="72375">MPGFQAAISKQRSCTAVWKTCSHRLSISAAAQPPANPFPRISSFAHRFALASASGPKLPRFKRPSRCFVSLTTFAIGASAFALCFLYPDQIEWINKAGTRASRVVWTSLLIAADYKWALRSGVVAELQKADDVDGTDRLEELYSVVHRRSAEKMLRVFQQNGGVSIKLGQHLNLFIKVQCAQPFEYTDTFKVLQDQCPPTPMKSVREVILSETGSELEELFENFDETPIGVASLAQVHYATLKSNKQQPVAIKIQHPELQSDAPMDTALCAFIVRAIWPIFPEFELTWLAEEMAVALPQELDFRMEAANIETVRGNFRGDAVFFVPNVFWATKRILVEEFVHGVKVDNLEAMKVHAIDPLDISEIPCKLRQLMHADSCIATRTRETSSFGREHEVIDHGLYRSIPSSLRLDFCHLWIALIRFDEAKVKHYAGRIFEVPTRTSSITESKKGLTASLKGIDPNIDPHRLFASMLTGRPWNVIAQEGSKQDTNAPSTAFLSDMNASSAGLASVRTQHEKTTVIQKVAKRKFLSAITKVMAVLPREVLLIIKTNDILRSVDRRLGVTGSAGGGKSGKKVGDTSNPDVDDQIIQDIVGKRMVRRFAWMVWYCSVAIRDERMQRAENVIQWGEAWMDSFGVLVRLLVMEVIAP</sequence>
<keyword evidence="3" id="KW-1185">Reference proteome</keyword>
<dbReference type="PANTHER" id="PTHR43173">
    <property type="entry name" value="ABC1 FAMILY PROTEIN"/>
    <property type="match status" value="1"/>
</dbReference>
<feature type="domain" description="ABC1 atypical kinase-like" evidence="1">
    <location>
        <begin position="193"/>
        <end position="430"/>
    </location>
</feature>
<dbReference type="GO" id="GO:0007005">
    <property type="term" value="P:mitochondrion organization"/>
    <property type="evidence" value="ECO:0007669"/>
    <property type="project" value="TreeGrafter"/>
</dbReference>
<dbReference type="InterPro" id="IPR011009">
    <property type="entry name" value="Kinase-like_dom_sf"/>
</dbReference>
<accession>A0A507EXN1</accession>
<dbReference type="InterPro" id="IPR051130">
    <property type="entry name" value="Mito_struct-func_regulator"/>
</dbReference>
<protein>
    <recommendedName>
        <fullName evidence="1">ABC1 atypical kinase-like domain-containing protein</fullName>
    </recommendedName>
</protein>
<name>A0A507EXN1_9FUNG</name>
<dbReference type="PANTHER" id="PTHR43173:SF19">
    <property type="entry name" value="AARF DOMAIN-CONTAINING PROTEIN KINASE 1"/>
    <property type="match status" value="1"/>
</dbReference>